<dbReference type="PANTHER" id="PTHR47354:SF5">
    <property type="entry name" value="PROTEIN RFBI"/>
    <property type="match status" value="1"/>
</dbReference>
<dbReference type="CDD" id="cd00322">
    <property type="entry name" value="FNR_like"/>
    <property type="match status" value="1"/>
</dbReference>
<comment type="caution">
    <text evidence="2">The sequence shown here is derived from an EMBL/GenBank/DDBJ whole genome shotgun (WGS) entry which is preliminary data.</text>
</comment>
<dbReference type="InterPro" id="IPR050415">
    <property type="entry name" value="MRET"/>
</dbReference>
<dbReference type="SUPFAM" id="SSF52343">
    <property type="entry name" value="Ferredoxin reductase-like, C-terminal NADP-linked domain"/>
    <property type="match status" value="1"/>
</dbReference>
<accession>A0ABD5RTW1</accession>
<evidence type="ECO:0000313" key="3">
    <source>
        <dbReference type="Proteomes" id="UP001596099"/>
    </source>
</evidence>
<sequence>MPESSITRLETVGTDTIAIEVETPAGFEARPGQFVLVRATVDGEEESGYYTISSPTVGETFEMTVAVDPDGTLGPWLGGRTLGDDVTVEGPFGDVQYTDDGDVLVLAGGPGIGPAVGIAERALDTGHEATVVYGGSEPPHGRRLTALEEAGATVVLSDDLASAVGSLDVDGVQTYVFGFRGFVEEARAALTDAGVDLDDVEIEGFGPE</sequence>
<dbReference type="Gene3D" id="2.40.30.10">
    <property type="entry name" value="Translation factors"/>
    <property type="match status" value="1"/>
</dbReference>
<evidence type="ECO:0000259" key="1">
    <source>
        <dbReference type="PROSITE" id="PS51384"/>
    </source>
</evidence>
<feature type="domain" description="FAD-binding FR-type" evidence="1">
    <location>
        <begin position="1"/>
        <end position="98"/>
    </location>
</feature>
<dbReference type="InterPro" id="IPR039261">
    <property type="entry name" value="FNR_nucleotide-bd"/>
</dbReference>
<dbReference type="PANTHER" id="PTHR47354">
    <property type="entry name" value="NADH OXIDOREDUCTASE HCR"/>
    <property type="match status" value="1"/>
</dbReference>
<dbReference type="EMBL" id="JBHSQH010000002">
    <property type="protein sequence ID" value="MFC5973594.1"/>
    <property type="molecule type" value="Genomic_DNA"/>
</dbReference>
<dbReference type="SUPFAM" id="SSF63380">
    <property type="entry name" value="Riboflavin synthase domain-like"/>
    <property type="match status" value="1"/>
</dbReference>
<name>A0ABD5RTW1_9EURY</name>
<dbReference type="Proteomes" id="UP001596099">
    <property type="component" value="Unassembled WGS sequence"/>
</dbReference>
<dbReference type="InterPro" id="IPR017938">
    <property type="entry name" value="Riboflavin_synthase-like_b-brl"/>
</dbReference>
<evidence type="ECO:0000313" key="2">
    <source>
        <dbReference type="EMBL" id="MFC5973594.1"/>
    </source>
</evidence>
<proteinExistence type="predicted"/>
<reference evidence="2 3" key="1">
    <citation type="journal article" date="2019" name="Int. J. Syst. Evol. Microbiol.">
        <title>The Global Catalogue of Microorganisms (GCM) 10K type strain sequencing project: providing services to taxonomists for standard genome sequencing and annotation.</title>
        <authorList>
            <consortium name="The Broad Institute Genomics Platform"/>
            <consortium name="The Broad Institute Genome Sequencing Center for Infectious Disease"/>
            <person name="Wu L."/>
            <person name="Ma J."/>
        </authorList>
    </citation>
    <scope>NUCLEOTIDE SEQUENCE [LARGE SCALE GENOMIC DNA]</scope>
    <source>
        <strain evidence="2 3">CGMCC 1.12543</strain>
    </source>
</reference>
<gene>
    <name evidence="2" type="ORF">ACFPYI_19875</name>
</gene>
<dbReference type="InterPro" id="IPR017927">
    <property type="entry name" value="FAD-bd_FR_type"/>
</dbReference>
<keyword evidence="3" id="KW-1185">Reference proteome</keyword>
<dbReference type="RefSeq" id="WP_247420643.1">
    <property type="nucleotide sequence ID" value="NZ_JALLGW010000003.1"/>
</dbReference>
<dbReference type="PROSITE" id="PS51384">
    <property type="entry name" value="FAD_FR"/>
    <property type="match status" value="1"/>
</dbReference>
<dbReference type="InterPro" id="IPR008333">
    <property type="entry name" value="Cbr1-like_FAD-bd_dom"/>
</dbReference>
<dbReference type="AlphaFoldDB" id="A0ABD5RTW1"/>
<dbReference type="Pfam" id="PF00970">
    <property type="entry name" value="FAD_binding_6"/>
    <property type="match status" value="1"/>
</dbReference>
<organism evidence="2 3">
    <name type="scientific">Halomarina salina</name>
    <dbReference type="NCBI Taxonomy" id="1872699"/>
    <lineage>
        <taxon>Archaea</taxon>
        <taxon>Methanobacteriati</taxon>
        <taxon>Methanobacteriota</taxon>
        <taxon>Stenosarchaea group</taxon>
        <taxon>Halobacteria</taxon>
        <taxon>Halobacteriales</taxon>
        <taxon>Natronomonadaceae</taxon>
        <taxon>Halomarina</taxon>
    </lineage>
</organism>
<protein>
    <submittedName>
        <fullName evidence="2">FAD-dependent oxidoreductase</fullName>
    </submittedName>
</protein>